<evidence type="ECO:0000256" key="1">
    <source>
        <dbReference type="SAM" id="MobiDB-lite"/>
    </source>
</evidence>
<protein>
    <submittedName>
        <fullName evidence="2">Uncharacterized protein</fullName>
    </submittedName>
</protein>
<gene>
    <name evidence="2" type="ORF">FB465_5456</name>
</gene>
<proteinExistence type="predicted"/>
<feature type="region of interest" description="Disordered" evidence="1">
    <location>
        <begin position="1"/>
        <end position="31"/>
    </location>
</feature>
<dbReference type="Proteomes" id="UP000318416">
    <property type="component" value="Unassembled WGS sequence"/>
</dbReference>
<reference evidence="2 3" key="1">
    <citation type="submission" date="2019-06" db="EMBL/GenBank/DDBJ databases">
        <title>Sequencing the genomes of 1000 actinobacteria strains.</title>
        <authorList>
            <person name="Klenk H.-P."/>
        </authorList>
    </citation>
    <scope>NUCLEOTIDE SEQUENCE [LARGE SCALE GENOMIC DNA]</scope>
    <source>
        <strain evidence="2 3">DSM 41649</strain>
    </source>
</reference>
<evidence type="ECO:0000313" key="3">
    <source>
        <dbReference type="Proteomes" id="UP000318416"/>
    </source>
</evidence>
<dbReference type="EMBL" id="VIVR01000001">
    <property type="protein sequence ID" value="TWE20307.1"/>
    <property type="molecule type" value="Genomic_DNA"/>
</dbReference>
<name>A0A561EXK0_9ACTN</name>
<feature type="compositionally biased region" description="Low complexity" evidence="1">
    <location>
        <begin position="14"/>
        <end position="27"/>
    </location>
</feature>
<dbReference type="AlphaFoldDB" id="A0A561EXK0"/>
<comment type="caution">
    <text evidence="2">The sequence shown here is derived from an EMBL/GenBank/DDBJ whole genome shotgun (WGS) entry which is preliminary data.</text>
</comment>
<sequence>MSTPDTSPAPAEQSTPTTCCTSAPTEESAPQAPCCGTADGVCCGTADGAADVQFCCEPAANAEYVAAGDGCC</sequence>
<evidence type="ECO:0000313" key="2">
    <source>
        <dbReference type="EMBL" id="TWE20307.1"/>
    </source>
</evidence>
<keyword evidence="3" id="KW-1185">Reference proteome</keyword>
<accession>A0A561EXK0</accession>
<organism evidence="2 3">
    <name type="scientific">Kitasatospora atroaurantiaca</name>
    <dbReference type="NCBI Taxonomy" id="285545"/>
    <lineage>
        <taxon>Bacteria</taxon>
        <taxon>Bacillati</taxon>
        <taxon>Actinomycetota</taxon>
        <taxon>Actinomycetes</taxon>
        <taxon>Kitasatosporales</taxon>
        <taxon>Streptomycetaceae</taxon>
        <taxon>Kitasatospora</taxon>
    </lineage>
</organism>
<dbReference type="RefSeq" id="WP_145794578.1">
    <property type="nucleotide sequence ID" value="NZ_BAAABR010000017.1"/>
</dbReference>